<dbReference type="Pfam" id="PF13223">
    <property type="entry name" value="DUF4031"/>
    <property type="match status" value="1"/>
</dbReference>
<organism evidence="2 3">
    <name type="scientific">Isoptericola chiayiensis</name>
    <dbReference type="NCBI Taxonomy" id="579446"/>
    <lineage>
        <taxon>Bacteria</taxon>
        <taxon>Bacillati</taxon>
        <taxon>Actinomycetota</taxon>
        <taxon>Actinomycetes</taxon>
        <taxon>Micrococcales</taxon>
        <taxon>Promicromonosporaceae</taxon>
        <taxon>Isoptericola</taxon>
    </lineage>
</organism>
<dbReference type="PANTHER" id="PTHR21174:SF0">
    <property type="entry name" value="HD PHOSPHOHYDROLASE FAMILY PROTEIN-RELATED"/>
    <property type="match status" value="1"/>
</dbReference>
<evidence type="ECO:0000259" key="1">
    <source>
        <dbReference type="Pfam" id="PF13223"/>
    </source>
</evidence>
<feature type="domain" description="DUF4031" evidence="1">
    <location>
        <begin position="3"/>
        <end position="77"/>
    </location>
</feature>
<dbReference type="EMBL" id="BAABID010000018">
    <property type="protein sequence ID" value="GAA4735890.1"/>
    <property type="molecule type" value="Genomic_DNA"/>
</dbReference>
<comment type="caution">
    <text evidence="2">The sequence shown here is derived from an EMBL/GenBank/DDBJ whole genome shotgun (WGS) entry which is preliminary data.</text>
</comment>
<name>A0ABP8YRF2_9MICO</name>
<sequence>MTVLVDPPLWPAHDRLWSHLVSDVSLHELRTFARAADLPDRAFDVDHYDVPAERIADLVAAGAVPVDGGELSRRLAASGLRVPGHERSRAKRPTLRQRWAGLWSDGALGAEQVAAVGEDLIDRWAEPHRVYHSRLHLADTLDALEKLSPAAGTDGTARVAALALWFHDAVHDGVAGDDEERSAALARELLPAGPQAAEVARLVLLTAGHDPDPDDVTGCLVSDADLAILGGTPARYARYVAQVRAEYSHVGDDDFRAGRAAVLAQLLALHAGPGLYRTPAARERWADAAERNLRRELASLTGR</sequence>
<proteinExistence type="predicted"/>
<gene>
    <name evidence="2" type="ORF">GCM10023216_31190</name>
</gene>
<accession>A0ABP8YRF2</accession>
<evidence type="ECO:0000313" key="2">
    <source>
        <dbReference type="EMBL" id="GAA4735890.1"/>
    </source>
</evidence>
<evidence type="ECO:0000313" key="3">
    <source>
        <dbReference type="Proteomes" id="UP001500956"/>
    </source>
</evidence>
<dbReference type="Proteomes" id="UP001500956">
    <property type="component" value="Unassembled WGS sequence"/>
</dbReference>
<dbReference type="RefSeq" id="WP_172152740.1">
    <property type="nucleotide sequence ID" value="NZ_BAABID010000018.1"/>
</dbReference>
<reference evidence="3" key="1">
    <citation type="journal article" date="2019" name="Int. J. Syst. Evol. Microbiol.">
        <title>The Global Catalogue of Microorganisms (GCM) 10K type strain sequencing project: providing services to taxonomists for standard genome sequencing and annotation.</title>
        <authorList>
            <consortium name="The Broad Institute Genomics Platform"/>
            <consortium name="The Broad Institute Genome Sequencing Center for Infectious Disease"/>
            <person name="Wu L."/>
            <person name="Ma J."/>
        </authorList>
    </citation>
    <scope>NUCLEOTIDE SEQUENCE [LARGE SCALE GENOMIC DNA]</scope>
    <source>
        <strain evidence="3">JCM 18063</strain>
    </source>
</reference>
<dbReference type="SUPFAM" id="SSF109604">
    <property type="entry name" value="HD-domain/PDEase-like"/>
    <property type="match status" value="1"/>
</dbReference>
<protein>
    <recommendedName>
        <fullName evidence="1">DUF4031 domain-containing protein</fullName>
    </recommendedName>
</protein>
<dbReference type="PANTHER" id="PTHR21174">
    <property type="match status" value="1"/>
</dbReference>
<dbReference type="InterPro" id="IPR009218">
    <property type="entry name" value="HD_phosphohydro"/>
</dbReference>
<dbReference type="InterPro" id="IPR025109">
    <property type="entry name" value="DUF4031"/>
</dbReference>
<keyword evidence="3" id="KW-1185">Reference proteome</keyword>